<dbReference type="AlphaFoldDB" id="U2YB53"/>
<feature type="domain" description="SnoaL-like" evidence="1">
    <location>
        <begin position="15"/>
        <end position="118"/>
    </location>
</feature>
<dbReference type="KEGG" id="ntd:EGO55_07020"/>
<protein>
    <submittedName>
        <fullName evidence="2">Delta(5)-3-ketosteroid isomerase</fullName>
    </submittedName>
</protein>
<evidence type="ECO:0000313" key="3">
    <source>
        <dbReference type="Proteomes" id="UP000016568"/>
    </source>
</evidence>
<dbReference type="InterPro" id="IPR032710">
    <property type="entry name" value="NTF2-like_dom_sf"/>
</dbReference>
<dbReference type="Pfam" id="PF12680">
    <property type="entry name" value="SnoaL_2"/>
    <property type="match status" value="1"/>
</dbReference>
<name>U2YB53_9SPHN</name>
<dbReference type="InterPro" id="IPR037401">
    <property type="entry name" value="SnoaL-like"/>
</dbReference>
<dbReference type="SUPFAM" id="SSF54427">
    <property type="entry name" value="NTF2-like"/>
    <property type="match status" value="1"/>
</dbReference>
<sequence length="147" mass="16545">MTQADQTVNYRATLEAYIRAWATNDKALLLSIFDDGCILEDPVGTPAFSGHDGLSRFWDFAHQDTGRQLTPALEEIRINADQGVMRFVMQVRDEAKKAGMNLSIIEHIAFAPDGRIRHLRAFWDETNVSIPEGLAPLLPDIEDAYQQ</sequence>
<keyword evidence="3" id="KW-1185">Reference proteome</keyword>
<accession>U2YB53</accession>
<dbReference type="Proteomes" id="UP000016568">
    <property type="component" value="Unassembled WGS sequence"/>
</dbReference>
<dbReference type="RefSeq" id="WP_021691504.1">
    <property type="nucleotide sequence ID" value="NZ_BASZ01000010.1"/>
</dbReference>
<dbReference type="eggNOG" id="COG3631">
    <property type="taxonomic scope" value="Bacteria"/>
</dbReference>
<keyword evidence="2" id="KW-0413">Isomerase</keyword>
<gene>
    <name evidence="2" type="primary">ksi</name>
    <name evidence="2" type="ORF">NT2_10_01310</name>
</gene>
<reference evidence="2 3" key="1">
    <citation type="submission" date="2013-09" db="EMBL/GenBank/DDBJ databases">
        <title>Whole genome shotgun sequence of Novosphingobium tardaugens NBRC 16725.</title>
        <authorList>
            <person name="Isaki S."/>
            <person name="Hosoyama A."/>
            <person name="Tsuchikane K."/>
            <person name="Katsumata H."/>
            <person name="Ando Y."/>
            <person name="Yamazaki S."/>
            <person name="Fujita N."/>
        </authorList>
    </citation>
    <scope>NUCLEOTIDE SEQUENCE [LARGE SCALE GENOMIC DNA]</scope>
    <source>
        <strain evidence="2 3">NBRC 16725</strain>
    </source>
</reference>
<comment type="caution">
    <text evidence="2">The sequence shown here is derived from an EMBL/GenBank/DDBJ whole genome shotgun (WGS) entry which is preliminary data.</text>
</comment>
<proteinExistence type="predicted"/>
<dbReference type="EMBL" id="BASZ01000010">
    <property type="protein sequence ID" value="GAD50686.1"/>
    <property type="molecule type" value="Genomic_DNA"/>
</dbReference>
<dbReference type="OrthoDB" id="513614at2"/>
<dbReference type="Gene3D" id="3.10.450.50">
    <property type="match status" value="1"/>
</dbReference>
<evidence type="ECO:0000313" key="2">
    <source>
        <dbReference type="EMBL" id="GAD50686.1"/>
    </source>
</evidence>
<evidence type="ECO:0000259" key="1">
    <source>
        <dbReference type="Pfam" id="PF12680"/>
    </source>
</evidence>
<organism evidence="2 3">
    <name type="scientific">Caenibius tardaugens NBRC 16725</name>
    <dbReference type="NCBI Taxonomy" id="1219035"/>
    <lineage>
        <taxon>Bacteria</taxon>
        <taxon>Pseudomonadati</taxon>
        <taxon>Pseudomonadota</taxon>
        <taxon>Alphaproteobacteria</taxon>
        <taxon>Sphingomonadales</taxon>
        <taxon>Erythrobacteraceae</taxon>
        <taxon>Caenibius</taxon>
    </lineage>
</organism>
<dbReference type="GO" id="GO:0016853">
    <property type="term" value="F:isomerase activity"/>
    <property type="evidence" value="ECO:0007669"/>
    <property type="project" value="UniProtKB-KW"/>
</dbReference>